<dbReference type="GO" id="GO:0008296">
    <property type="term" value="F:3'-5'-DNA exonuclease activity"/>
    <property type="evidence" value="ECO:0007669"/>
    <property type="project" value="TreeGrafter"/>
</dbReference>
<comment type="similarity">
    <text evidence="1">Belongs to the metallo-dependent hydrolases superfamily. TatD-type hydrolase family.</text>
</comment>
<keyword evidence="3" id="KW-0479">Metal-binding</keyword>
<dbReference type="InterPro" id="IPR050891">
    <property type="entry name" value="TatD-type_Hydrolase"/>
</dbReference>
<protein>
    <submittedName>
        <fullName evidence="5">Uncharacterized protein</fullName>
    </submittedName>
</protein>
<evidence type="ECO:0000256" key="1">
    <source>
        <dbReference type="ARBA" id="ARBA00009275"/>
    </source>
</evidence>
<dbReference type="InterPro" id="IPR001130">
    <property type="entry name" value="TatD-like"/>
</dbReference>
<gene>
    <name evidence="5" type="ORF">g.42951</name>
</gene>
<dbReference type="SUPFAM" id="SSF51556">
    <property type="entry name" value="Metallo-dependent hydrolases"/>
    <property type="match status" value="1"/>
</dbReference>
<name>A0A1D1ZR05_AUXPR</name>
<organism evidence="5">
    <name type="scientific">Auxenochlorella protothecoides</name>
    <name type="common">Green microalga</name>
    <name type="synonym">Chlorella protothecoides</name>
    <dbReference type="NCBI Taxonomy" id="3075"/>
    <lineage>
        <taxon>Eukaryota</taxon>
        <taxon>Viridiplantae</taxon>
        <taxon>Chlorophyta</taxon>
        <taxon>core chlorophytes</taxon>
        <taxon>Trebouxiophyceae</taxon>
        <taxon>Chlorellales</taxon>
        <taxon>Chlorellaceae</taxon>
        <taxon>Auxenochlorella</taxon>
    </lineage>
</organism>
<proteinExistence type="inferred from homology"/>
<dbReference type="Gene3D" id="3.20.20.140">
    <property type="entry name" value="Metal-dependent hydrolases"/>
    <property type="match status" value="1"/>
</dbReference>
<keyword evidence="2" id="KW-0540">Nuclease</keyword>
<keyword evidence="4" id="KW-0378">Hydrolase</keyword>
<evidence type="ECO:0000313" key="5">
    <source>
        <dbReference type="EMBL" id="JAT69135.1"/>
    </source>
</evidence>
<dbReference type="PANTHER" id="PTHR10060">
    <property type="entry name" value="TATD FAMILY DEOXYRIBONUCLEASE"/>
    <property type="match status" value="1"/>
</dbReference>
<dbReference type="GO" id="GO:0046872">
    <property type="term" value="F:metal ion binding"/>
    <property type="evidence" value="ECO:0007669"/>
    <property type="project" value="UniProtKB-KW"/>
</dbReference>
<sequence length="342" mass="36846">MLRGVLGSARRLECASIANKPSVGRRVVVRAVTMPPAQKLAANLIDIGANLTDPMFLGSYHGKTGVHPPDLDRVLQRAWSAGLTRIVITATNLEESRVALALARTDARLYCTAGVHPTRCGEIEAAPEGAAAYWEALRGVLEEGKREGKTVAVGECGLDGDRLQFCDMVTQQRWFEAHFRLAAEVQLPMFLHLRAAAPAFLDTLARQPAGALRGVVHSFDGTLEEAHKVLSYPGLFIGLNGCSLKTAENVAVAAALPLDRILLETDAPWCEIRPSHAAHVHVQTRLQVRDKKKWDPDAAIKSRNEPANLRQVLEAVAGARGMEAGALAAQVHANALALFFSG</sequence>
<evidence type="ECO:0000256" key="3">
    <source>
        <dbReference type="ARBA" id="ARBA00022723"/>
    </source>
</evidence>
<dbReference type="Pfam" id="PF01026">
    <property type="entry name" value="TatD_DNase"/>
    <property type="match status" value="1"/>
</dbReference>
<dbReference type="CDD" id="cd01310">
    <property type="entry name" value="TatD_DNAse"/>
    <property type="match status" value="1"/>
</dbReference>
<dbReference type="InterPro" id="IPR032466">
    <property type="entry name" value="Metal_Hydrolase"/>
</dbReference>
<dbReference type="InterPro" id="IPR018228">
    <property type="entry name" value="DNase_TatD-rel_CS"/>
</dbReference>
<dbReference type="GO" id="GO:0005829">
    <property type="term" value="C:cytosol"/>
    <property type="evidence" value="ECO:0007669"/>
    <property type="project" value="TreeGrafter"/>
</dbReference>
<reference evidence="5" key="1">
    <citation type="submission" date="2015-08" db="EMBL/GenBank/DDBJ databases">
        <authorList>
            <person name="Babu N.S."/>
            <person name="Beckwith C.J."/>
            <person name="Beseler K.G."/>
            <person name="Brison A."/>
            <person name="Carone J.V."/>
            <person name="Caskin T.P."/>
            <person name="Diamond M."/>
            <person name="Durham M.E."/>
            <person name="Foxe J.M."/>
            <person name="Go M."/>
            <person name="Henderson B.A."/>
            <person name="Jones I.B."/>
            <person name="McGettigan J.A."/>
            <person name="Micheletti S.J."/>
            <person name="Nasrallah M.E."/>
            <person name="Ortiz D."/>
            <person name="Piller C.R."/>
            <person name="Privatt S.R."/>
            <person name="Schneider S.L."/>
            <person name="Sharp S."/>
            <person name="Smith T.C."/>
            <person name="Stanton J.D."/>
            <person name="Ullery H.E."/>
            <person name="Wilson R.J."/>
            <person name="Serrano M.G."/>
            <person name="Buck G."/>
            <person name="Lee V."/>
            <person name="Wang Y."/>
            <person name="Carvalho R."/>
            <person name="Voegtly L."/>
            <person name="Shi R."/>
            <person name="Duckworth R."/>
            <person name="Johnson A."/>
            <person name="Loviza R."/>
            <person name="Walstead R."/>
            <person name="Shah Z."/>
            <person name="Kiflezghi M."/>
            <person name="Wade K."/>
            <person name="Ball S.L."/>
            <person name="Bradley K.W."/>
            <person name="Asai D.J."/>
            <person name="Bowman C.A."/>
            <person name="Russell D.A."/>
            <person name="Pope W.H."/>
            <person name="Jacobs-Sera D."/>
            <person name="Hendrix R.W."/>
            <person name="Hatfull G.F."/>
        </authorList>
    </citation>
    <scope>NUCLEOTIDE SEQUENCE</scope>
</reference>
<dbReference type="EMBL" id="GDKF01009487">
    <property type="protein sequence ID" value="JAT69135.1"/>
    <property type="molecule type" value="Transcribed_RNA"/>
</dbReference>
<dbReference type="PANTHER" id="PTHR10060:SF15">
    <property type="entry name" value="DEOXYRIBONUCLEASE TATDN1"/>
    <property type="match status" value="1"/>
</dbReference>
<dbReference type="PROSITE" id="PS01091">
    <property type="entry name" value="TATD_3"/>
    <property type="match status" value="1"/>
</dbReference>
<accession>A0A1D1ZR05</accession>
<dbReference type="AlphaFoldDB" id="A0A1D1ZR05"/>
<evidence type="ECO:0000256" key="2">
    <source>
        <dbReference type="ARBA" id="ARBA00022722"/>
    </source>
</evidence>
<evidence type="ECO:0000256" key="4">
    <source>
        <dbReference type="ARBA" id="ARBA00022801"/>
    </source>
</evidence>